<evidence type="ECO:0000313" key="16">
    <source>
        <dbReference type="EMBL" id="SFC30311.1"/>
    </source>
</evidence>
<keyword evidence="17" id="KW-1185">Reference proteome</keyword>
<comment type="catalytic activity">
    <reaction evidence="9">
        <text>2-dehydro-3-deoxy-D-gluconate + ATP = 2-dehydro-3-deoxy-6-phospho-D-gluconate + ADP + H(+)</text>
        <dbReference type="Rhea" id="RHEA:14797"/>
        <dbReference type="ChEBI" id="CHEBI:15378"/>
        <dbReference type="ChEBI" id="CHEBI:30616"/>
        <dbReference type="ChEBI" id="CHEBI:57569"/>
        <dbReference type="ChEBI" id="CHEBI:57990"/>
        <dbReference type="ChEBI" id="CHEBI:456216"/>
        <dbReference type="EC" id="2.7.1.45"/>
    </reaction>
</comment>
<evidence type="ECO:0000259" key="15">
    <source>
        <dbReference type="Pfam" id="PF00294"/>
    </source>
</evidence>
<evidence type="ECO:0000313" key="17">
    <source>
        <dbReference type="Proteomes" id="UP000199046"/>
    </source>
</evidence>
<dbReference type="EC" id="2.7.1.45" evidence="11"/>
<dbReference type="GO" id="GO:0019698">
    <property type="term" value="P:D-galacturonate catabolic process"/>
    <property type="evidence" value="ECO:0007669"/>
    <property type="project" value="TreeGrafter"/>
</dbReference>
<evidence type="ECO:0000256" key="13">
    <source>
        <dbReference type="ARBA" id="ARBA00075711"/>
    </source>
</evidence>
<evidence type="ECO:0000256" key="6">
    <source>
        <dbReference type="ARBA" id="ARBA00023277"/>
    </source>
</evidence>
<keyword evidence="3" id="KW-0547">Nucleotide-binding</keyword>
<reference evidence="17" key="1">
    <citation type="submission" date="2016-10" db="EMBL/GenBank/DDBJ databases">
        <authorList>
            <person name="Varghese N."/>
            <person name="Submissions S."/>
        </authorList>
    </citation>
    <scope>NUCLEOTIDE SEQUENCE [LARGE SCALE GENOMIC DNA]</scope>
    <source>
        <strain evidence="17">DSM 23439</strain>
    </source>
</reference>
<keyword evidence="5" id="KW-0067">ATP-binding</keyword>
<keyword evidence="6" id="KW-0119">Carbohydrate metabolism</keyword>
<evidence type="ECO:0000256" key="2">
    <source>
        <dbReference type="ARBA" id="ARBA00022679"/>
    </source>
</evidence>
<sequence length="308" mass="33904">MSSTIALMGECMIEMHGRPGQSVHQTFGGDSFNTAAYLARLAGDTLDVQYVTALGSDGFSQAMRERFAREGVGTDNVRTLEARLPGLYFIETDEAGERRFHYWRSEAAARFMLDGEKGAQLIQRLAHCDTLYLSGISLAILTEEGRERLLAGLLGLREQGVRIVFDNNYRPGLWQDVESARQAHQALLAQVDLAIVTFEDDQALFGLETPEALFAFYRDQGVSEIVIKRGAESCLIEHDGVRHEVDGERVEKVVDTTAAGDSFSAGYLACRLTGGDVEQAARWGHRLAATVIGHRGAIIDAEYMPDMP</sequence>
<evidence type="ECO:0000256" key="11">
    <source>
        <dbReference type="ARBA" id="ARBA00066369"/>
    </source>
</evidence>
<evidence type="ECO:0000256" key="8">
    <source>
        <dbReference type="ARBA" id="ARBA00044254"/>
    </source>
</evidence>
<evidence type="ECO:0000256" key="9">
    <source>
        <dbReference type="ARBA" id="ARBA00050729"/>
    </source>
</evidence>
<dbReference type="GO" id="GO:0006974">
    <property type="term" value="P:DNA damage response"/>
    <property type="evidence" value="ECO:0007669"/>
    <property type="project" value="TreeGrafter"/>
</dbReference>
<evidence type="ECO:0000256" key="10">
    <source>
        <dbReference type="ARBA" id="ARBA00054997"/>
    </source>
</evidence>
<evidence type="ECO:0000256" key="7">
    <source>
        <dbReference type="ARBA" id="ARBA00043951"/>
    </source>
</evidence>
<dbReference type="InterPro" id="IPR002173">
    <property type="entry name" value="Carboh/pur_kinase_PfkB_CS"/>
</dbReference>
<dbReference type="GO" id="GO:0042840">
    <property type="term" value="P:D-glucuronate catabolic process"/>
    <property type="evidence" value="ECO:0007669"/>
    <property type="project" value="TreeGrafter"/>
</dbReference>
<comment type="function">
    <text evidence="10">Catalyzes the phosphorylation of 2-keto-3-deoxygluconate (KDG) to produce 2-keto-3-deoxy-6-phosphogluconate (KDPG).</text>
</comment>
<dbReference type="PROSITE" id="PS00584">
    <property type="entry name" value="PFKB_KINASES_2"/>
    <property type="match status" value="1"/>
</dbReference>
<evidence type="ECO:0000256" key="4">
    <source>
        <dbReference type="ARBA" id="ARBA00022777"/>
    </source>
</evidence>
<evidence type="ECO:0000256" key="3">
    <source>
        <dbReference type="ARBA" id="ARBA00022741"/>
    </source>
</evidence>
<name>A0A1I1I2J9_9GAMM</name>
<dbReference type="PANTHER" id="PTHR43085:SF15">
    <property type="entry name" value="2-DEHYDRO-3-DEOXYGLUCONOKINASE"/>
    <property type="match status" value="1"/>
</dbReference>
<dbReference type="Pfam" id="PF00294">
    <property type="entry name" value="PfkB"/>
    <property type="match status" value="1"/>
</dbReference>
<feature type="domain" description="Carbohydrate kinase PfkB" evidence="15">
    <location>
        <begin position="6"/>
        <end position="300"/>
    </location>
</feature>
<dbReference type="AlphaFoldDB" id="A0A1I1I2J9"/>
<dbReference type="FunFam" id="3.40.1190.20:FF:000011">
    <property type="entry name" value="2-dehydro-3-deoxygluconokinase, putative"/>
    <property type="match status" value="1"/>
</dbReference>
<dbReference type="Proteomes" id="UP000199046">
    <property type="component" value="Unassembled WGS sequence"/>
</dbReference>
<comment type="similarity">
    <text evidence="1">Belongs to the carbohydrate kinase PfkB family.</text>
</comment>
<dbReference type="Gene3D" id="3.40.1190.20">
    <property type="match status" value="1"/>
</dbReference>
<dbReference type="CDD" id="cd01166">
    <property type="entry name" value="KdgK"/>
    <property type="match status" value="1"/>
</dbReference>
<evidence type="ECO:0000256" key="14">
    <source>
        <dbReference type="ARBA" id="ARBA00080545"/>
    </source>
</evidence>
<dbReference type="InterPro" id="IPR029056">
    <property type="entry name" value="Ribokinase-like"/>
</dbReference>
<dbReference type="InterPro" id="IPR011611">
    <property type="entry name" value="PfkB_dom"/>
</dbReference>
<comment type="pathway">
    <text evidence="7">Carbohydrate acid metabolism; 2-dehydro-3-deoxy-D-gluconate degradation; D-glyceraldehyde 3-phosphate and pyruvate from 2-dehydro-3-deoxy-D-gluconate: step 1/2.</text>
</comment>
<dbReference type="RefSeq" id="WP_175489600.1">
    <property type="nucleotide sequence ID" value="NZ_FOLY01000002.1"/>
</dbReference>
<keyword evidence="2" id="KW-0808">Transferase</keyword>
<proteinExistence type="inferred from homology"/>
<dbReference type="STRING" id="402385.SAMN05421848_0957"/>
<protein>
    <recommendedName>
        <fullName evidence="12">2-dehydro-3-deoxygluconokinase</fullName>
        <ecNumber evidence="11">2.7.1.45</ecNumber>
    </recommendedName>
    <alternativeName>
        <fullName evidence="13">2-keto-3-deoxygluconokinase</fullName>
    </alternativeName>
    <alternativeName>
        <fullName evidence="14">3-deoxy-2-oxo-D-gluconate kinase</fullName>
    </alternativeName>
    <alternativeName>
        <fullName evidence="8">KDG kinase</fullName>
    </alternativeName>
</protein>
<evidence type="ECO:0000256" key="1">
    <source>
        <dbReference type="ARBA" id="ARBA00010688"/>
    </source>
</evidence>
<gene>
    <name evidence="16" type="ORF">SAMN05421848_0957</name>
</gene>
<organism evidence="16 17">
    <name type="scientific">Kushneria avicenniae</name>
    <dbReference type="NCBI Taxonomy" id="402385"/>
    <lineage>
        <taxon>Bacteria</taxon>
        <taxon>Pseudomonadati</taxon>
        <taxon>Pseudomonadota</taxon>
        <taxon>Gammaproteobacteria</taxon>
        <taxon>Oceanospirillales</taxon>
        <taxon>Halomonadaceae</taxon>
        <taxon>Kushneria</taxon>
    </lineage>
</organism>
<dbReference type="SUPFAM" id="SSF53613">
    <property type="entry name" value="Ribokinase-like"/>
    <property type="match status" value="1"/>
</dbReference>
<dbReference type="EMBL" id="FOLY01000002">
    <property type="protein sequence ID" value="SFC30311.1"/>
    <property type="molecule type" value="Genomic_DNA"/>
</dbReference>
<dbReference type="GO" id="GO:0005524">
    <property type="term" value="F:ATP binding"/>
    <property type="evidence" value="ECO:0007669"/>
    <property type="project" value="UniProtKB-KW"/>
</dbReference>
<keyword evidence="4 16" id="KW-0418">Kinase</keyword>
<dbReference type="GO" id="GO:0008673">
    <property type="term" value="F:2-dehydro-3-deoxygluconokinase activity"/>
    <property type="evidence" value="ECO:0007669"/>
    <property type="project" value="UniProtKB-EC"/>
</dbReference>
<evidence type="ECO:0000256" key="12">
    <source>
        <dbReference type="ARBA" id="ARBA00067931"/>
    </source>
</evidence>
<dbReference type="InterPro" id="IPR050306">
    <property type="entry name" value="PfkB_Carbo_kinase"/>
</dbReference>
<evidence type="ECO:0000256" key="5">
    <source>
        <dbReference type="ARBA" id="ARBA00022840"/>
    </source>
</evidence>
<dbReference type="PANTHER" id="PTHR43085">
    <property type="entry name" value="HEXOKINASE FAMILY MEMBER"/>
    <property type="match status" value="1"/>
</dbReference>
<dbReference type="GO" id="GO:0005829">
    <property type="term" value="C:cytosol"/>
    <property type="evidence" value="ECO:0007669"/>
    <property type="project" value="TreeGrafter"/>
</dbReference>
<accession>A0A1I1I2J9</accession>